<organism evidence="1 2">
    <name type="scientific">Pistacia atlantica</name>
    <dbReference type="NCBI Taxonomy" id="434234"/>
    <lineage>
        <taxon>Eukaryota</taxon>
        <taxon>Viridiplantae</taxon>
        <taxon>Streptophyta</taxon>
        <taxon>Embryophyta</taxon>
        <taxon>Tracheophyta</taxon>
        <taxon>Spermatophyta</taxon>
        <taxon>Magnoliopsida</taxon>
        <taxon>eudicotyledons</taxon>
        <taxon>Gunneridae</taxon>
        <taxon>Pentapetalae</taxon>
        <taxon>rosids</taxon>
        <taxon>malvids</taxon>
        <taxon>Sapindales</taxon>
        <taxon>Anacardiaceae</taxon>
        <taxon>Pistacia</taxon>
    </lineage>
</organism>
<proteinExistence type="predicted"/>
<gene>
    <name evidence="1" type="ORF">Patl1_35003</name>
</gene>
<comment type="caution">
    <text evidence="1">The sequence shown here is derived from an EMBL/GenBank/DDBJ whole genome shotgun (WGS) entry which is preliminary data.</text>
</comment>
<sequence length="515" mass="58205">MECATITRPSKPPSNISEIVCKFAKVCRIRSIGVFYSEISNHQNPNNINVSMTMSEDGSDNKVEETECGGVKVHPQPIEVPCKSNECGDMEIMKLFEIVSKLKLAYVQLQEAHIPYDPEKIKAADELVVAELEALCKTKRMYKEKQLTKVKFDSSCSDVLKAEIEVNEKILQKLKSQVEVKESEIFHLQQELQDLHLRNAIMAEKITQQSLETNNVRVLDVKMFEDSFKAASKSIHDFAKPVISLMKASGWNLDLAAASIEAAVAYSKRCHKKYAFEAYIARRMFHGMSLHSYNVHDIMKFDDPFVYLVHKPDSDFAKFCRKKYLLVVHPMMEASFFGNLDQRVFVSSGKNPRTPFYQIFVKMAKWIWILQGIASSIDPKAKIFVVNKGCEFSNVSMESVEELSEGTAGNGEEQTSCKVEFMVMPGFRIGDTLVKSQIGKFGKTTWINEGVGSSDEDYSGGESEAPECSRTPPVDCELKDKLFRKYGGYVSTLKHEFSKKKKKGKTTERSQANLV</sequence>
<accession>A0ACC0ZRT4</accession>
<protein>
    <submittedName>
        <fullName evidence="1">Uncharacterized protein</fullName>
    </submittedName>
</protein>
<evidence type="ECO:0000313" key="2">
    <source>
        <dbReference type="Proteomes" id="UP001164250"/>
    </source>
</evidence>
<evidence type="ECO:0000313" key="1">
    <source>
        <dbReference type="EMBL" id="KAJ0075936.1"/>
    </source>
</evidence>
<dbReference type="EMBL" id="CM047910">
    <property type="protein sequence ID" value="KAJ0075936.1"/>
    <property type="molecule type" value="Genomic_DNA"/>
</dbReference>
<keyword evidence="2" id="KW-1185">Reference proteome</keyword>
<dbReference type="Proteomes" id="UP001164250">
    <property type="component" value="Chromosome 15"/>
</dbReference>
<reference evidence="2" key="1">
    <citation type="journal article" date="2023" name="G3 (Bethesda)">
        <title>Genome assembly and association tests identify interacting loci associated with vigor, precocity, and sex in interspecific pistachio rootstocks.</title>
        <authorList>
            <person name="Palmer W."/>
            <person name="Jacygrad E."/>
            <person name="Sagayaradj S."/>
            <person name="Cavanaugh K."/>
            <person name="Han R."/>
            <person name="Bertier L."/>
            <person name="Beede B."/>
            <person name="Kafkas S."/>
            <person name="Golino D."/>
            <person name="Preece J."/>
            <person name="Michelmore R."/>
        </authorList>
    </citation>
    <scope>NUCLEOTIDE SEQUENCE [LARGE SCALE GENOMIC DNA]</scope>
</reference>
<name>A0ACC0ZRT4_9ROSI</name>